<feature type="domain" description="Ribosomal RNA adenine methylase transferase N-terminal" evidence="10">
    <location>
        <begin position="19"/>
        <end position="193"/>
    </location>
</feature>
<evidence type="ECO:0000259" key="10">
    <source>
        <dbReference type="SMART" id="SM00650"/>
    </source>
</evidence>
<dbReference type="InterPro" id="IPR001737">
    <property type="entry name" value="KsgA/Erm"/>
</dbReference>
<keyword evidence="2 7" id="KW-0698">rRNA processing</keyword>
<dbReference type="RefSeq" id="WP_095539638.1">
    <property type="nucleotide sequence ID" value="NZ_NSJB01000003.1"/>
</dbReference>
<dbReference type="GO" id="GO:0052908">
    <property type="term" value="F:16S rRNA (adenine(1518)-N(6)/adenine(1519)-N(6))-dimethyltransferase activity"/>
    <property type="evidence" value="ECO:0007669"/>
    <property type="project" value="UniProtKB-EC"/>
</dbReference>
<dbReference type="Pfam" id="PF00398">
    <property type="entry name" value="RrnaAD"/>
    <property type="match status" value="1"/>
</dbReference>
<comment type="subcellular location">
    <subcellularLocation>
        <location evidence="7">Cytoplasm</location>
    </subcellularLocation>
</comment>
<dbReference type="InterPro" id="IPR023165">
    <property type="entry name" value="rRNA_Ade_diMease-like_C"/>
</dbReference>
<evidence type="ECO:0000256" key="9">
    <source>
        <dbReference type="SAM" id="MobiDB-lite"/>
    </source>
</evidence>
<evidence type="ECO:0000256" key="7">
    <source>
        <dbReference type="HAMAP-Rule" id="MF_00607"/>
    </source>
</evidence>
<evidence type="ECO:0000256" key="8">
    <source>
        <dbReference type="PROSITE-ProRule" id="PRU01026"/>
    </source>
</evidence>
<feature type="region of interest" description="Disordered" evidence="9">
    <location>
        <begin position="256"/>
        <end position="275"/>
    </location>
</feature>
<dbReference type="SMART" id="SM00650">
    <property type="entry name" value="rADc"/>
    <property type="match status" value="1"/>
</dbReference>
<dbReference type="EC" id="2.1.1.182" evidence="7"/>
<dbReference type="Proteomes" id="UP000218054">
    <property type="component" value="Unassembled WGS sequence"/>
</dbReference>
<organism evidence="11 12">
    <name type="scientific">Vandammella animalimorsus</name>
    <dbReference type="NCBI Taxonomy" id="2029117"/>
    <lineage>
        <taxon>Bacteria</taxon>
        <taxon>Pseudomonadati</taxon>
        <taxon>Pseudomonadota</taxon>
        <taxon>Betaproteobacteria</taxon>
        <taxon>Burkholderiales</taxon>
        <taxon>Comamonadaceae</taxon>
        <taxon>Vandammella</taxon>
    </lineage>
</organism>
<dbReference type="InterPro" id="IPR029063">
    <property type="entry name" value="SAM-dependent_MTases_sf"/>
</dbReference>
<dbReference type="GO" id="GO:0003723">
    <property type="term" value="F:RNA binding"/>
    <property type="evidence" value="ECO:0007669"/>
    <property type="project" value="UniProtKB-UniRule"/>
</dbReference>
<dbReference type="PANTHER" id="PTHR11727:SF7">
    <property type="entry name" value="DIMETHYLADENOSINE TRANSFERASE-RELATED"/>
    <property type="match status" value="1"/>
</dbReference>
<keyword evidence="12" id="KW-1185">Reference proteome</keyword>
<protein>
    <recommendedName>
        <fullName evidence="7">Ribosomal RNA small subunit methyltransferase A</fullName>
        <ecNumber evidence="7">2.1.1.182</ecNumber>
    </recommendedName>
    <alternativeName>
        <fullName evidence="7">16S rRNA (adenine(1518)-N(6)/adenine(1519)-N(6))-dimethyltransferase</fullName>
    </alternativeName>
    <alternativeName>
        <fullName evidence="7">16S rRNA dimethyladenosine transferase</fullName>
    </alternativeName>
    <alternativeName>
        <fullName evidence="7">16S rRNA dimethylase</fullName>
    </alternativeName>
    <alternativeName>
        <fullName evidence="7">S-adenosylmethionine-6-N', N'-adenosyl(rRNA) dimethyltransferase</fullName>
    </alternativeName>
</protein>
<keyword evidence="3 7" id="KW-0489">Methyltransferase</keyword>
<evidence type="ECO:0000256" key="5">
    <source>
        <dbReference type="ARBA" id="ARBA00022691"/>
    </source>
</evidence>
<dbReference type="InterPro" id="IPR020598">
    <property type="entry name" value="rRNA_Ade_methylase_Trfase_N"/>
</dbReference>
<evidence type="ECO:0000256" key="2">
    <source>
        <dbReference type="ARBA" id="ARBA00022552"/>
    </source>
</evidence>
<dbReference type="Gene3D" id="3.40.50.150">
    <property type="entry name" value="Vaccinia Virus protein VP39"/>
    <property type="match status" value="1"/>
</dbReference>
<dbReference type="PROSITE" id="PS51689">
    <property type="entry name" value="SAM_RNA_A_N6_MT"/>
    <property type="match status" value="1"/>
</dbReference>
<evidence type="ECO:0000313" key="11">
    <source>
        <dbReference type="EMBL" id="PAT37410.1"/>
    </source>
</evidence>
<name>A0A2A2AFT1_9BURK</name>
<feature type="binding site" evidence="7 8">
    <location>
        <position position="12"/>
    </location>
    <ligand>
        <name>S-adenosyl-L-methionine</name>
        <dbReference type="ChEBI" id="CHEBI:59789"/>
    </ligand>
</feature>
<feature type="binding site" evidence="7 8">
    <location>
        <position position="39"/>
    </location>
    <ligand>
        <name>S-adenosyl-L-methionine</name>
        <dbReference type="ChEBI" id="CHEBI:59789"/>
    </ligand>
</feature>
<accession>A0A2A2AFT1</accession>
<gene>
    <name evidence="7" type="primary">rsmA</name>
    <name evidence="7" type="synonym">ksgA</name>
    <name evidence="11" type="ORF">CK625_07420</name>
</gene>
<comment type="similarity">
    <text evidence="7">Belongs to the class I-like SAM-binding methyltransferase superfamily. rRNA adenine N(6)-methyltransferase family. RsmA subfamily.</text>
</comment>
<dbReference type="PANTHER" id="PTHR11727">
    <property type="entry name" value="DIMETHYLADENOSINE TRANSFERASE"/>
    <property type="match status" value="1"/>
</dbReference>
<dbReference type="InterPro" id="IPR020596">
    <property type="entry name" value="rRNA_Ade_Mease_Trfase_CS"/>
</dbReference>
<keyword evidence="6 7" id="KW-0694">RNA-binding</keyword>
<dbReference type="Gene3D" id="1.10.8.100">
    <property type="entry name" value="Ribosomal RNA adenine dimethylase-like, domain 2"/>
    <property type="match status" value="1"/>
</dbReference>
<evidence type="ECO:0000256" key="3">
    <source>
        <dbReference type="ARBA" id="ARBA00022603"/>
    </source>
</evidence>
<evidence type="ECO:0000313" key="12">
    <source>
        <dbReference type="Proteomes" id="UP000218054"/>
    </source>
</evidence>
<dbReference type="InterPro" id="IPR011530">
    <property type="entry name" value="rRNA_adenine_dimethylase"/>
</dbReference>
<feature type="binding site" evidence="7 8">
    <location>
        <position position="81"/>
    </location>
    <ligand>
        <name>S-adenosyl-L-methionine</name>
        <dbReference type="ChEBI" id="CHEBI:59789"/>
    </ligand>
</feature>
<dbReference type="PROSITE" id="PS01131">
    <property type="entry name" value="RRNA_A_DIMETH"/>
    <property type="match status" value="1"/>
</dbReference>
<comment type="caution">
    <text evidence="11">The sequence shown here is derived from an EMBL/GenBank/DDBJ whole genome shotgun (WGS) entry which is preliminary data.</text>
</comment>
<feature type="binding site" evidence="7 8">
    <location>
        <position position="108"/>
    </location>
    <ligand>
        <name>S-adenosyl-L-methionine</name>
        <dbReference type="ChEBI" id="CHEBI:59789"/>
    </ligand>
</feature>
<sequence>MRHIPRKRFGQHFLIDDAVIARIVSAIDPQPQQTVVEIGPGMAALTAPLLERLPRLSVIELDRDLVARLRLNPRLHVVASDVLQVDFTALAQQLGAPQQPARLRVVGNLPYNISSPLLFHLLGAIDVVQDQHFMLQKEVIDRMLAQPGSSAFGRLSVMLQWRYAMERILDVPPAAFDPPPKVDSAVVRMVPRSDWARVPQPLLEELVKTAFSQKRKLVRHTLGKWLQARGFDGPFDLQRRAEEIPVHEYTALAAQLAQQRPDPKPDPQPGAAGQT</sequence>
<feature type="binding site" evidence="7 8">
    <location>
        <position position="14"/>
    </location>
    <ligand>
        <name>S-adenosyl-L-methionine</name>
        <dbReference type="ChEBI" id="CHEBI:59789"/>
    </ligand>
</feature>
<evidence type="ECO:0000256" key="4">
    <source>
        <dbReference type="ARBA" id="ARBA00022679"/>
    </source>
</evidence>
<proteinExistence type="inferred from homology"/>
<evidence type="ECO:0000256" key="6">
    <source>
        <dbReference type="ARBA" id="ARBA00022884"/>
    </source>
</evidence>
<comment type="catalytic activity">
    <reaction evidence="7">
        <text>adenosine(1518)/adenosine(1519) in 16S rRNA + 4 S-adenosyl-L-methionine = N(6)-dimethyladenosine(1518)/N(6)-dimethyladenosine(1519) in 16S rRNA + 4 S-adenosyl-L-homocysteine + 4 H(+)</text>
        <dbReference type="Rhea" id="RHEA:19609"/>
        <dbReference type="Rhea" id="RHEA-COMP:10232"/>
        <dbReference type="Rhea" id="RHEA-COMP:10233"/>
        <dbReference type="ChEBI" id="CHEBI:15378"/>
        <dbReference type="ChEBI" id="CHEBI:57856"/>
        <dbReference type="ChEBI" id="CHEBI:59789"/>
        <dbReference type="ChEBI" id="CHEBI:74411"/>
        <dbReference type="ChEBI" id="CHEBI:74493"/>
        <dbReference type="EC" id="2.1.1.182"/>
    </reaction>
</comment>
<evidence type="ECO:0000256" key="1">
    <source>
        <dbReference type="ARBA" id="ARBA00022490"/>
    </source>
</evidence>
<keyword evidence="1 7" id="KW-0963">Cytoplasm</keyword>
<dbReference type="NCBIfam" id="TIGR00755">
    <property type="entry name" value="ksgA"/>
    <property type="match status" value="1"/>
</dbReference>
<dbReference type="GO" id="GO:0005829">
    <property type="term" value="C:cytosol"/>
    <property type="evidence" value="ECO:0007669"/>
    <property type="project" value="TreeGrafter"/>
</dbReference>
<feature type="binding site" evidence="7 8">
    <location>
        <position position="60"/>
    </location>
    <ligand>
        <name>S-adenosyl-L-methionine</name>
        <dbReference type="ChEBI" id="CHEBI:59789"/>
    </ligand>
</feature>
<dbReference type="SUPFAM" id="SSF53335">
    <property type="entry name" value="S-adenosyl-L-methionine-dependent methyltransferases"/>
    <property type="match status" value="1"/>
</dbReference>
<comment type="function">
    <text evidence="7">Specifically dimethylates two adjacent adenosines (A1518 and A1519) in the loop of a conserved hairpin near the 3'-end of 16S rRNA in the 30S particle. May play a critical role in biogenesis of 30S subunits.</text>
</comment>
<dbReference type="AlphaFoldDB" id="A0A2A2AFT1"/>
<dbReference type="EMBL" id="NSJB01000003">
    <property type="protein sequence ID" value="PAT37410.1"/>
    <property type="molecule type" value="Genomic_DNA"/>
</dbReference>
<reference evidence="11 12" key="1">
    <citation type="submission" date="2017-08" db="EMBL/GenBank/DDBJ databases">
        <title>WGS of Clinical strains of the CDC Group NO-1 linked to zoonotic infections in humans.</title>
        <authorList>
            <person name="Bernier A.-M."/>
            <person name="Bernard K."/>
        </authorList>
    </citation>
    <scope>NUCLEOTIDE SEQUENCE [LARGE SCALE GENOMIC DNA]</scope>
    <source>
        <strain evidence="11 12">NML00-0135</strain>
    </source>
</reference>
<keyword evidence="4 7" id="KW-0808">Transferase</keyword>
<dbReference type="HAMAP" id="MF_00607">
    <property type="entry name" value="16SrRNA_methyltr_A"/>
    <property type="match status" value="1"/>
</dbReference>
<keyword evidence="5 7" id="KW-0949">S-adenosyl-L-methionine</keyword>